<evidence type="ECO:0000313" key="3">
    <source>
        <dbReference type="Proteomes" id="UP001152797"/>
    </source>
</evidence>
<comment type="caution">
    <text evidence="1">The sequence shown here is derived from an EMBL/GenBank/DDBJ whole genome shotgun (WGS) entry which is preliminary data.</text>
</comment>
<dbReference type="EMBL" id="CAMXCT030001380">
    <property type="protein sequence ID" value="CAL4776849.1"/>
    <property type="molecule type" value="Genomic_DNA"/>
</dbReference>
<proteinExistence type="predicted"/>
<sequence length="101" mass="11379">MAFLRNLPRRGKPSIMDLTCGRCHFKIDAKEGMQLFLRRHMPDAGEFARTGLNSVPWGNRKQVGIYDPGRFAPPSRQVREVLVGGKIGCPRCGAVEWRALQ</sequence>
<reference evidence="1" key="1">
    <citation type="submission" date="2022-10" db="EMBL/GenBank/DDBJ databases">
        <authorList>
            <person name="Chen Y."/>
            <person name="Dougan E. K."/>
            <person name="Chan C."/>
            <person name="Rhodes N."/>
            <person name="Thang M."/>
        </authorList>
    </citation>
    <scope>NUCLEOTIDE SEQUENCE</scope>
</reference>
<gene>
    <name evidence="1" type="ORF">C1SCF055_LOCUS16606</name>
</gene>
<dbReference type="AlphaFoldDB" id="A0A9P1CC93"/>
<evidence type="ECO:0000313" key="1">
    <source>
        <dbReference type="EMBL" id="CAI3989537.1"/>
    </source>
</evidence>
<dbReference type="Proteomes" id="UP001152797">
    <property type="component" value="Unassembled WGS sequence"/>
</dbReference>
<dbReference type="EMBL" id="CAMXCT010001380">
    <property type="protein sequence ID" value="CAI3989537.1"/>
    <property type="molecule type" value="Genomic_DNA"/>
</dbReference>
<reference evidence="2 3" key="2">
    <citation type="submission" date="2024-05" db="EMBL/GenBank/DDBJ databases">
        <authorList>
            <person name="Chen Y."/>
            <person name="Shah S."/>
            <person name="Dougan E. K."/>
            <person name="Thang M."/>
            <person name="Chan C."/>
        </authorList>
    </citation>
    <scope>NUCLEOTIDE SEQUENCE [LARGE SCALE GENOMIC DNA]</scope>
</reference>
<keyword evidence="3" id="KW-1185">Reference proteome</keyword>
<protein>
    <submittedName>
        <fullName evidence="1">Uncharacterized protein</fullName>
    </submittedName>
</protein>
<evidence type="ECO:0000313" key="2">
    <source>
        <dbReference type="EMBL" id="CAL4776849.1"/>
    </source>
</evidence>
<accession>A0A9P1CC93</accession>
<dbReference type="EMBL" id="CAMXCT020001380">
    <property type="protein sequence ID" value="CAL1142912.1"/>
    <property type="molecule type" value="Genomic_DNA"/>
</dbReference>
<organism evidence="1">
    <name type="scientific">Cladocopium goreaui</name>
    <dbReference type="NCBI Taxonomy" id="2562237"/>
    <lineage>
        <taxon>Eukaryota</taxon>
        <taxon>Sar</taxon>
        <taxon>Alveolata</taxon>
        <taxon>Dinophyceae</taxon>
        <taxon>Suessiales</taxon>
        <taxon>Symbiodiniaceae</taxon>
        <taxon>Cladocopium</taxon>
    </lineage>
</organism>
<name>A0A9P1CC93_9DINO</name>